<comment type="cofactor">
    <cofactor evidence="1">
        <name>NAD(+)</name>
        <dbReference type="ChEBI" id="CHEBI:57540"/>
    </cofactor>
</comment>
<dbReference type="InterPro" id="IPR005886">
    <property type="entry name" value="UDP_G4E"/>
</dbReference>
<dbReference type="EMBL" id="CAESGF010000002">
    <property type="protein sequence ID" value="CAB4362674.1"/>
    <property type="molecule type" value="Genomic_DNA"/>
</dbReference>
<dbReference type="EMBL" id="CAFBOL010000115">
    <property type="protein sequence ID" value="CAB5012546.1"/>
    <property type="molecule type" value="Genomic_DNA"/>
</dbReference>
<dbReference type="NCBIfam" id="TIGR01179">
    <property type="entry name" value="galE"/>
    <property type="match status" value="1"/>
</dbReference>
<dbReference type="PANTHER" id="PTHR43725">
    <property type="entry name" value="UDP-GLUCOSE 4-EPIMERASE"/>
    <property type="match status" value="1"/>
</dbReference>
<evidence type="ECO:0000256" key="4">
    <source>
        <dbReference type="ARBA" id="ARBA00023235"/>
    </source>
</evidence>
<evidence type="ECO:0000313" key="11">
    <source>
        <dbReference type="EMBL" id="CAB5012546.1"/>
    </source>
</evidence>
<evidence type="ECO:0000259" key="6">
    <source>
        <dbReference type="Pfam" id="PF01370"/>
    </source>
</evidence>
<dbReference type="SUPFAM" id="SSF51735">
    <property type="entry name" value="NAD(P)-binding Rossmann-fold domains"/>
    <property type="match status" value="1"/>
</dbReference>
<evidence type="ECO:0000313" key="10">
    <source>
        <dbReference type="EMBL" id="CAB4911485.1"/>
    </source>
</evidence>
<dbReference type="Gene3D" id="3.90.25.10">
    <property type="entry name" value="UDP-galactose 4-epimerase, domain 1"/>
    <property type="match status" value="1"/>
</dbReference>
<dbReference type="Gene3D" id="3.40.50.720">
    <property type="entry name" value="NAD(P)-binding Rossmann-like Domain"/>
    <property type="match status" value="1"/>
</dbReference>
<dbReference type="EMBL" id="CAEZYF010000002">
    <property type="protein sequence ID" value="CAB4707665.1"/>
    <property type="molecule type" value="Genomic_DNA"/>
</dbReference>
<evidence type="ECO:0000313" key="9">
    <source>
        <dbReference type="EMBL" id="CAB4853167.1"/>
    </source>
</evidence>
<dbReference type="GO" id="GO:0003978">
    <property type="term" value="F:UDP-glucose 4-epimerase activity"/>
    <property type="evidence" value="ECO:0007669"/>
    <property type="project" value="InterPro"/>
</dbReference>
<keyword evidence="3" id="KW-0520">NAD</keyword>
<dbReference type="Pfam" id="PF01370">
    <property type="entry name" value="Epimerase"/>
    <property type="match status" value="1"/>
</dbReference>
<dbReference type="EMBL" id="CAFBMT010000001">
    <property type="protein sequence ID" value="CAB4911485.1"/>
    <property type="molecule type" value="Genomic_DNA"/>
</dbReference>
<keyword evidence="5" id="KW-0119">Carbohydrate metabolism</keyword>
<protein>
    <submittedName>
        <fullName evidence="9">Unannotated protein</fullName>
    </submittedName>
</protein>
<organism evidence="9">
    <name type="scientific">freshwater metagenome</name>
    <dbReference type="NCBI Taxonomy" id="449393"/>
    <lineage>
        <taxon>unclassified sequences</taxon>
        <taxon>metagenomes</taxon>
        <taxon>ecological metagenomes</taxon>
    </lineage>
</organism>
<dbReference type="PANTHER" id="PTHR43725:SF53">
    <property type="entry name" value="UDP-ARABINOSE 4-EPIMERASE 1"/>
    <property type="match status" value="1"/>
</dbReference>
<reference evidence="9" key="1">
    <citation type="submission" date="2020-05" db="EMBL/GenBank/DDBJ databases">
        <authorList>
            <person name="Chiriac C."/>
            <person name="Salcher M."/>
            <person name="Ghai R."/>
            <person name="Kavagutti S V."/>
        </authorList>
    </citation>
    <scope>NUCLEOTIDE SEQUENCE</scope>
</reference>
<dbReference type="GO" id="GO:0033499">
    <property type="term" value="P:galactose catabolic process via UDP-galactose, Leloir pathway"/>
    <property type="evidence" value="ECO:0007669"/>
    <property type="project" value="TreeGrafter"/>
</dbReference>
<gene>
    <name evidence="8" type="ORF">UFOPK2656_00457</name>
    <name evidence="9" type="ORF">UFOPK3267_02692</name>
    <name evidence="10" type="ORF">UFOPK3651_00225</name>
    <name evidence="11" type="ORF">UFOPK3931_02895</name>
    <name evidence="7" type="ORF">UFOPK4189_00454</name>
</gene>
<dbReference type="EMBL" id="CAFBIY010000209">
    <property type="protein sequence ID" value="CAB4853167.1"/>
    <property type="molecule type" value="Genomic_DNA"/>
</dbReference>
<dbReference type="InterPro" id="IPR036291">
    <property type="entry name" value="NAD(P)-bd_dom_sf"/>
</dbReference>
<evidence type="ECO:0000256" key="3">
    <source>
        <dbReference type="ARBA" id="ARBA00023027"/>
    </source>
</evidence>
<evidence type="ECO:0000256" key="1">
    <source>
        <dbReference type="ARBA" id="ARBA00001911"/>
    </source>
</evidence>
<dbReference type="CDD" id="cd05247">
    <property type="entry name" value="UDP_G4E_1_SDR_e"/>
    <property type="match status" value="1"/>
</dbReference>
<evidence type="ECO:0000313" key="8">
    <source>
        <dbReference type="EMBL" id="CAB4707665.1"/>
    </source>
</evidence>
<evidence type="ECO:0000313" key="7">
    <source>
        <dbReference type="EMBL" id="CAB4362674.1"/>
    </source>
</evidence>
<evidence type="ECO:0000256" key="5">
    <source>
        <dbReference type="ARBA" id="ARBA00023277"/>
    </source>
</evidence>
<sequence>MNVLVTGGAGYIGSHTVRALRAAGHQVVVLDSLETGARESLLDTPLVVGDIADSELVRQLCRDHAIQGLIHFAAYKSVGESMQYPTKYFRNNVAGTSALVEAAALEGVQRVVFSSSCSVYGTPAQMPAAETAPIQPESVYAETKAMSEQVLRWMYTTHGVRSVSLRYFNAAGASLDNAIGEDWSNAANLIPLVMKATLGRQGPVQVFGADYPTTDGTCVRDYIHVDDLADAHVRALQYLFDGGATTALNVGTGTGSSVLDVIRTTERVSGRPVPYDLVGRRQGDPITVFADPTLVRATLGWRPQHGLDTIIESAWRWHSTHIDGYPSRRRSDD</sequence>
<dbReference type="InterPro" id="IPR001509">
    <property type="entry name" value="Epimerase_deHydtase"/>
</dbReference>
<dbReference type="AlphaFoldDB" id="A0A6J7C4Z4"/>
<name>A0A6J7C4Z4_9ZZZZ</name>
<accession>A0A6J7C4Z4</accession>
<comment type="similarity">
    <text evidence="2">Belongs to the NAD(P)-dependent epimerase/dehydratase family.</text>
</comment>
<keyword evidence="4" id="KW-0413">Isomerase</keyword>
<proteinExistence type="inferred from homology"/>
<feature type="domain" description="NAD-dependent epimerase/dehydratase" evidence="6">
    <location>
        <begin position="3"/>
        <end position="251"/>
    </location>
</feature>
<evidence type="ECO:0000256" key="2">
    <source>
        <dbReference type="ARBA" id="ARBA00007637"/>
    </source>
</evidence>